<feature type="transmembrane region" description="Helical" evidence="1">
    <location>
        <begin position="133"/>
        <end position="153"/>
    </location>
</feature>
<dbReference type="Proteomes" id="UP001431209">
    <property type="component" value="Unassembled WGS sequence"/>
</dbReference>
<accession>A0AAW2ZKM4</accession>
<feature type="transmembrane region" description="Helical" evidence="1">
    <location>
        <begin position="50"/>
        <end position="73"/>
    </location>
</feature>
<sequence>MDTKSTPEYYGTVKEWDTNAKISLTIFILGFFFPPVWILLCVFRKSRNDMITWSVAILLYCAGWLAFVILMNYDDNSCIIHRDRPNCCNFYVTLDQSLTCENYKFYNGLKPPTATGVYPYPVTFPIEPGEYTAMVWAPIITLVVLWEVAVYLAKLNYKAKVQRVANKIEGLVTPTSPSG</sequence>
<evidence type="ECO:0000256" key="1">
    <source>
        <dbReference type="SAM" id="Phobius"/>
    </source>
</evidence>
<evidence type="ECO:0000313" key="2">
    <source>
        <dbReference type="EMBL" id="KAL0489980.1"/>
    </source>
</evidence>
<dbReference type="AlphaFoldDB" id="A0AAW2ZKM4"/>
<keyword evidence="1" id="KW-0472">Membrane</keyword>
<feature type="transmembrane region" description="Helical" evidence="1">
    <location>
        <begin position="20"/>
        <end position="43"/>
    </location>
</feature>
<comment type="caution">
    <text evidence="2">The sequence shown here is derived from an EMBL/GenBank/DDBJ whole genome shotgun (WGS) entry which is preliminary data.</text>
</comment>
<reference evidence="2 3" key="1">
    <citation type="submission" date="2024-03" db="EMBL/GenBank/DDBJ databases">
        <title>The Acrasis kona genome and developmental transcriptomes reveal deep origins of eukaryotic multicellular pathways.</title>
        <authorList>
            <person name="Sheikh S."/>
            <person name="Fu C.-J."/>
            <person name="Brown M.W."/>
            <person name="Baldauf S.L."/>
        </authorList>
    </citation>
    <scope>NUCLEOTIDE SEQUENCE [LARGE SCALE GENOMIC DNA]</scope>
    <source>
        <strain evidence="2 3">ATCC MYA-3509</strain>
    </source>
</reference>
<proteinExistence type="predicted"/>
<gene>
    <name evidence="2" type="ORF">AKO1_009329</name>
</gene>
<protein>
    <submittedName>
        <fullName evidence="2">Uncharacterized protein</fullName>
    </submittedName>
</protein>
<name>A0AAW2ZKM4_9EUKA</name>
<keyword evidence="1" id="KW-0812">Transmembrane</keyword>
<keyword evidence="1" id="KW-1133">Transmembrane helix</keyword>
<organism evidence="2 3">
    <name type="scientific">Acrasis kona</name>
    <dbReference type="NCBI Taxonomy" id="1008807"/>
    <lineage>
        <taxon>Eukaryota</taxon>
        <taxon>Discoba</taxon>
        <taxon>Heterolobosea</taxon>
        <taxon>Tetramitia</taxon>
        <taxon>Eutetramitia</taxon>
        <taxon>Acrasidae</taxon>
        <taxon>Acrasis</taxon>
    </lineage>
</organism>
<keyword evidence="3" id="KW-1185">Reference proteome</keyword>
<dbReference type="EMBL" id="JAOPGA020001623">
    <property type="protein sequence ID" value="KAL0489980.1"/>
    <property type="molecule type" value="Genomic_DNA"/>
</dbReference>
<evidence type="ECO:0000313" key="3">
    <source>
        <dbReference type="Proteomes" id="UP001431209"/>
    </source>
</evidence>